<dbReference type="Pfam" id="PF08327">
    <property type="entry name" value="AHSA1"/>
    <property type="match status" value="1"/>
</dbReference>
<dbReference type="RefSeq" id="WP_123303328.1">
    <property type="nucleotide sequence ID" value="NZ_RKHK01000001.1"/>
</dbReference>
<accession>A0A3N2BCM4</accession>
<evidence type="ECO:0000313" key="4">
    <source>
        <dbReference type="Proteomes" id="UP000280668"/>
    </source>
</evidence>
<reference evidence="3 4" key="1">
    <citation type="submission" date="2018-11" db="EMBL/GenBank/DDBJ databases">
        <title>Sequencing the genomes of 1000 actinobacteria strains.</title>
        <authorList>
            <person name="Klenk H.-P."/>
        </authorList>
    </citation>
    <scope>NUCLEOTIDE SEQUENCE [LARGE SCALE GENOMIC DNA]</scope>
    <source>
        <strain evidence="3 4">DSM 11294</strain>
    </source>
</reference>
<comment type="caution">
    <text evidence="3">The sequence shown here is derived from an EMBL/GenBank/DDBJ whole genome shotgun (WGS) entry which is preliminary data.</text>
</comment>
<feature type="domain" description="Activator of Hsp90 ATPase homologue 1/2-like C-terminal" evidence="2">
    <location>
        <begin position="36"/>
        <end position="123"/>
    </location>
</feature>
<dbReference type="Proteomes" id="UP000280668">
    <property type="component" value="Unassembled WGS sequence"/>
</dbReference>
<comment type="similarity">
    <text evidence="1">Belongs to the AHA1 family.</text>
</comment>
<name>A0A3N2BCM4_9MICO</name>
<proteinExistence type="inferred from homology"/>
<evidence type="ECO:0000313" key="3">
    <source>
        <dbReference type="EMBL" id="ROR72814.1"/>
    </source>
</evidence>
<sequence length="204" mass="22365">MSDGTEHINRTSREVSSRARGESDVKVIGLSRRYEVPLAELWEACTVAERISRWVAPISGDLRLGGRYQIEGNAEGTIEECVPQERIAVTWEYGGETSWVVATLAHEDDAARLTVEHLAPGGAHWEEFGAGAGGIGWDLMLLGLQFHLQDSEFRGDPAWLGTDEGRALMAASAEQWRLAQIAGEQDEKAANEAAVRCRQAYLGE</sequence>
<evidence type="ECO:0000259" key="2">
    <source>
        <dbReference type="Pfam" id="PF08327"/>
    </source>
</evidence>
<dbReference type="AlphaFoldDB" id="A0A3N2BCM4"/>
<dbReference type="OrthoDB" id="8117292at2"/>
<dbReference type="InterPro" id="IPR013538">
    <property type="entry name" value="ASHA1/2-like_C"/>
</dbReference>
<protein>
    <submittedName>
        <fullName evidence="3">Uncharacterized protein YndB with AHSA1/START domain</fullName>
    </submittedName>
</protein>
<dbReference type="InterPro" id="IPR023393">
    <property type="entry name" value="START-like_dom_sf"/>
</dbReference>
<dbReference type="SUPFAM" id="SSF55961">
    <property type="entry name" value="Bet v1-like"/>
    <property type="match status" value="1"/>
</dbReference>
<dbReference type="Gene3D" id="3.30.530.20">
    <property type="match status" value="1"/>
</dbReference>
<keyword evidence="4" id="KW-1185">Reference proteome</keyword>
<gene>
    <name evidence="3" type="ORF">EDD31_1174</name>
</gene>
<evidence type="ECO:0000256" key="1">
    <source>
        <dbReference type="ARBA" id="ARBA00006817"/>
    </source>
</evidence>
<organism evidence="3 4">
    <name type="scientific">Bogoriella caseilytica</name>
    <dbReference type="NCBI Taxonomy" id="56055"/>
    <lineage>
        <taxon>Bacteria</taxon>
        <taxon>Bacillati</taxon>
        <taxon>Actinomycetota</taxon>
        <taxon>Actinomycetes</taxon>
        <taxon>Micrococcales</taxon>
        <taxon>Bogoriellaceae</taxon>
        <taxon>Bogoriella</taxon>
    </lineage>
</organism>
<dbReference type="EMBL" id="RKHK01000001">
    <property type="protein sequence ID" value="ROR72814.1"/>
    <property type="molecule type" value="Genomic_DNA"/>
</dbReference>